<reference evidence="1 2" key="1">
    <citation type="submission" date="2018-04" db="EMBL/GenBank/DDBJ databases">
        <title>Pseudomonas sp. nov., isolated from mangrove soil.</title>
        <authorList>
            <person name="Chen C."/>
        </authorList>
    </citation>
    <scope>NUCLEOTIDE SEQUENCE [LARGE SCALE GENOMIC DNA]</scope>
    <source>
        <strain evidence="1 2">TC-11</strain>
    </source>
</reference>
<comment type="caution">
    <text evidence="1">The sequence shown here is derived from an EMBL/GenBank/DDBJ whole genome shotgun (WGS) entry which is preliminary data.</text>
</comment>
<keyword evidence="2" id="KW-1185">Reference proteome</keyword>
<protein>
    <submittedName>
        <fullName evidence="1">Uncharacterized protein</fullName>
    </submittedName>
</protein>
<dbReference type="Proteomes" id="UP000244064">
    <property type="component" value="Unassembled WGS sequence"/>
</dbReference>
<gene>
    <name evidence="1" type="ORF">DBO85_02940</name>
</gene>
<organism evidence="1 2">
    <name type="scientific">Pseudomonas mangrovi</name>
    <dbReference type="NCBI Taxonomy" id="2161748"/>
    <lineage>
        <taxon>Bacteria</taxon>
        <taxon>Pseudomonadati</taxon>
        <taxon>Pseudomonadota</taxon>
        <taxon>Gammaproteobacteria</taxon>
        <taxon>Pseudomonadales</taxon>
        <taxon>Pseudomonadaceae</taxon>
        <taxon>Pseudomonas</taxon>
    </lineage>
</organism>
<dbReference type="RefSeq" id="WP_041106953.1">
    <property type="nucleotide sequence ID" value="NZ_QASN01000006.1"/>
</dbReference>
<dbReference type="EMBL" id="QASN01000006">
    <property type="protein sequence ID" value="PTU75644.1"/>
    <property type="molecule type" value="Genomic_DNA"/>
</dbReference>
<dbReference type="AlphaFoldDB" id="A0A2T5PD63"/>
<name>A0A2T5PD63_9PSED</name>
<evidence type="ECO:0000313" key="2">
    <source>
        <dbReference type="Proteomes" id="UP000244064"/>
    </source>
</evidence>
<proteinExistence type="predicted"/>
<sequence>MTESHKDTICDVCATSTRVPGYGEQFGTLQALWGYGAGHDGERYRVNLCESCFFAALAFLKQERRTQNLFSDEQPCEERPFGLVARDDYFGDS</sequence>
<evidence type="ECO:0000313" key="1">
    <source>
        <dbReference type="EMBL" id="PTU75644.1"/>
    </source>
</evidence>
<accession>A0A2T5PD63</accession>